<keyword evidence="5" id="KW-0560">Oxidoreductase</keyword>
<dbReference type="InterPro" id="IPR050415">
    <property type="entry name" value="MRET"/>
</dbReference>
<dbReference type="PROSITE" id="PS51085">
    <property type="entry name" value="2FE2S_FER_2"/>
    <property type="match status" value="1"/>
</dbReference>
<dbReference type="AlphaFoldDB" id="A0A1H6L453"/>
<evidence type="ECO:0000256" key="1">
    <source>
        <dbReference type="ARBA" id="ARBA00001974"/>
    </source>
</evidence>
<evidence type="ECO:0000256" key="2">
    <source>
        <dbReference type="ARBA" id="ARBA00022630"/>
    </source>
</evidence>
<dbReference type="GO" id="GO:0016491">
    <property type="term" value="F:oxidoreductase activity"/>
    <property type="evidence" value="ECO:0007669"/>
    <property type="project" value="UniProtKB-KW"/>
</dbReference>
<dbReference type="GO" id="GO:0051537">
    <property type="term" value="F:2 iron, 2 sulfur cluster binding"/>
    <property type="evidence" value="ECO:0007669"/>
    <property type="project" value="UniProtKB-KW"/>
</dbReference>
<dbReference type="InterPro" id="IPR017938">
    <property type="entry name" value="Riboflavin_synthase-like_b-brl"/>
</dbReference>
<accession>A0A1H6L453</accession>
<evidence type="ECO:0000256" key="3">
    <source>
        <dbReference type="ARBA" id="ARBA00022714"/>
    </source>
</evidence>
<protein>
    <submittedName>
        <fullName evidence="10">Ferredoxin-NADP reductase</fullName>
    </submittedName>
</protein>
<dbReference type="InterPro" id="IPR006058">
    <property type="entry name" value="2Fe2S_fd_BS"/>
</dbReference>
<dbReference type="SUPFAM" id="SSF52343">
    <property type="entry name" value="Ferredoxin reductase-like, C-terminal NADP-linked domain"/>
    <property type="match status" value="1"/>
</dbReference>
<keyword evidence="7" id="KW-0411">Iron-sulfur</keyword>
<evidence type="ECO:0000313" key="10">
    <source>
        <dbReference type="EMBL" id="SEH78984.1"/>
    </source>
</evidence>
<dbReference type="RefSeq" id="WP_083408765.1">
    <property type="nucleotide sequence ID" value="NZ_LT629971.1"/>
</dbReference>
<evidence type="ECO:0000256" key="4">
    <source>
        <dbReference type="ARBA" id="ARBA00022723"/>
    </source>
</evidence>
<organism evidence="10 11">
    <name type="scientific">Mycolicibacterium rutilum</name>
    <name type="common">Mycobacterium rutilum</name>
    <dbReference type="NCBI Taxonomy" id="370526"/>
    <lineage>
        <taxon>Bacteria</taxon>
        <taxon>Bacillati</taxon>
        <taxon>Actinomycetota</taxon>
        <taxon>Actinomycetes</taxon>
        <taxon>Mycobacteriales</taxon>
        <taxon>Mycobacteriaceae</taxon>
        <taxon>Mycolicibacterium</taxon>
    </lineage>
</organism>
<keyword evidence="11" id="KW-1185">Reference proteome</keyword>
<dbReference type="InterPro" id="IPR012675">
    <property type="entry name" value="Beta-grasp_dom_sf"/>
</dbReference>
<dbReference type="PROSITE" id="PS51384">
    <property type="entry name" value="FAD_FR"/>
    <property type="match status" value="1"/>
</dbReference>
<dbReference type="EMBL" id="LT629971">
    <property type="protein sequence ID" value="SEH78984.1"/>
    <property type="molecule type" value="Genomic_DNA"/>
</dbReference>
<dbReference type="Gene3D" id="3.10.20.30">
    <property type="match status" value="1"/>
</dbReference>
<gene>
    <name evidence="10" type="ORF">SAMN04489835_4155</name>
</gene>
<dbReference type="Gene3D" id="2.40.30.10">
    <property type="entry name" value="Translation factors"/>
    <property type="match status" value="1"/>
</dbReference>
<name>A0A1H6L453_MYCRU</name>
<dbReference type="Gene3D" id="3.40.50.80">
    <property type="entry name" value="Nucleotide-binding domain of ferredoxin-NADP reductase (FNR) module"/>
    <property type="match status" value="1"/>
</dbReference>
<dbReference type="Pfam" id="PF00111">
    <property type="entry name" value="Fer2"/>
    <property type="match status" value="1"/>
</dbReference>
<keyword evidence="4" id="KW-0479">Metal-binding</keyword>
<dbReference type="GO" id="GO:0046872">
    <property type="term" value="F:metal ion binding"/>
    <property type="evidence" value="ECO:0007669"/>
    <property type="project" value="UniProtKB-KW"/>
</dbReference>
<evidence type="ECO:0000259" key="9">
    <source>
        <dbReference type="PROSITE" id="PS51384"/>
    </source>
</evidence>
<dbReference type="CDD" id="cd00207">
    <property type="entry name" value="fer2"/>
    <property type="match status" value="1"/>
</dbReference>
<dbReference type="InterPro" id="IPR008333">
    <property type="entry name" value="Cbr1-like_FAD-bd_dom"/>
</dbReference>
<feature type="domain" description="FAD-binding FR-type" evidence="9">
    <location>
        <begin position="51"/>
        <end position="155"/>
    </location>
</feature>
<dbReference type="InterPro" id="IPR017927">
    <property type="entry name" value="FAD-bd_FR_type"/>
</dbReference>
<keyword evidence="6" id="KW-0408">Iron</keyword>
<reference evidence="11" key="1">
    <citation type="submission" date="2016-10" db="EMBL/GenBank/DDBJ databases">
        <authorList>
            <person name="Varghese N."/>
            <person name="Submissions S."/>
        </authorList>
    </citation>
    <scope>NUCLEOTIDE SEQUENCE [LARGE SCALE GENOMIC DNA]</scope>
    <source>
        <strain evidence="11">DSM 45405</strain>
    </source>
</reference>
<keyword evidence="3" id="KW-0001">2Fe-2S</keyword>
<feature type="domain" description="2Fe-2S ferredoxin-type" evidence="8">
    <location>
        <begin position="281"/>
        <end position="368"/>
    </location>
</feature>
<dbReference type="InterPro" id="IPR001041">
    <property type="entry name" value="2Fe-2S_ferredoxin-type"/>
</dbReference>
<dbReference type="Proteomes" id="UP000182915">
    <property type="component" value="Chromosome I"/>
</dbReference>
<dbReference type="InterPro" id="IPR039261">
    <property type="entry name" value="FNR_nucleotide-bd"/>
</dbReference>
<dbReference type="CDD" id="cd06185">
    <property type="entry name" value="PDR_like"/>
    <property type="match status" value="1"/>
</dbReference>
<evidence type="ECO:0000259" key="8">
    <source>
        <dbReference type="PROSITE" id="PS51085"/>
    </source>
</evidence>
<dbReference type="Pfam" id="PF00970">
    <property type="entry name" value="FAD_binding_6"/>
    <property type="match status" value="1"/>
</dbReference>
<dbReference type="STRING" id="370526.SAMN04489835_4155"/>
<dbReference type="InterPro" id="IPR036010">
    <property type="entry name" value="2Fe-2S_ferredoxin-like_sf"/>
</dbReference>
<dbReference type="SUPFAM" id="SSF63380">
    <property type="entry name" value="Riboflavin synthase domain-like"/>
    <property type="match status" value="1"/>
</dbReference>
<evidence type="ECO:0000256" key="6">
    <source>
        <dbReference type="ARBA" id="ARBA00023004"/>
    </source>
</evidence>
<evidence type="ECO:0000313" key="11">
    <source>
        <dbReference type="Proteomes" id="UP000182915"/>
    </source>
</evidence>
<keyword evidence="2" id="KW-0285">Flavoprotein</keyword>
<sequence length="368" mass="39257">MSLRERYRALPPNPFRRRRRDMLIGVAGAVISGMETVSGRARRVRLPDAHDSTLMLTVVERSVVAHDENVVALRLAAADHRPLPRWHPGSHLDIELPSGRLRQYSLCGDPQDRDSYRIAVRRIPDGGGGSVEVHDVLDVGATVATHGPRNAFPLTVPGYGSPTRRLRFIAGGIGITPILPMLGLAQRLGVDWSMVYTGRSRDSLPFLDELGALGGHVEIRTDDVAGLPSADDLLGDCPDGTAVYACGPAALLTAVRARLVGRAGVELHFERFAAPPVVDGTAFTATVASTGATVEVGADETLLAALTRSGVPARYSCRQGFCGTCRARVLAGEVDHRDALLTDPERAAGQMLICVSRGAEGTDLTLDL</sequence>
<dbReference type="PANTHER" id="PTHR47354:SF1">
    <property type="entry name" value="CARNITINE MONOOXYGENASE REDUCTASE SUBUNIT"/>
    <property type="match status" value="1"/>
</dbReference>
<proteinExistence type="predicted"/>
<comment type="cofactor">
    <cofactor evidence="1">
        <name>FAD</name>
        <dbReference type="ChEBI" id="CHEBI:57692"/>
    </cofactor>
</comment>
<evidence type="ECO:0000256" key="7">
    <source>
        <dbReference type="ARBA" id="ARBA00023014"/>
    </source>
</evidence>
<dbReference type="SUPFAM" id="SSF54292">
    <property type="entry name" value="2Fe-2S ferredoxin-like"/>
    <property type="match status" value="1"/>
</dbReference>
<evidence type="ECO:0000256" key="5">
    <source>
        <dbReference type="ARBA" id="ARBA00023002"/>
    </source>
</evidence>
<dbReference type="PANTHER" id="PTHR47354">
    <property type="entry name" value="NADH OXIDOREDUCTASE HCR"/>
    <property type="match status" value="1"/>
</dbReference>
<dbReference type="PROSITE" id="PS00197">
    <property type="entry name" value="2FE2S_FER_1"/>
    <property type="match status" value="1"/>
</dbReference>
<dbReference type="PRINTS" id="PR00409">
    <property type="entry name" value="PHDIOXRDTASE"/>
</dbReference>
<dbReference type="OrthoDB" id="502624at2"/>